<evidence type="ECO:0000256" key="6">
    <source>
        <dbReference type="PROSITE-ProRule" id="PRU00176"/>
    </source>
</evidence>
<dbReference type="VEuPathDB" id="VectorBase:SSCA005881"/>
<dbReference type="Gene3D" id="3.30.70.330">
    <property type="match status" value="1"/>
</dbReference>
<organism evidence="8 9">
    <name type="scientific">Sarcoptes scabiei</name>
    <name type="common">Itch mite</name>
    <name type="synonym">Acarus scabiei</name>
    <dbReference type="NCBI Taxonomy" id="52283"/>
    <lineage>
        <taxon>Eukaryota</taxon>
        <taxon>Metazoa</taxon>
        <taxon>Ecdysozoa</taxon>
        <taxon>Arthropoda</taxon>
        <taxon>Chelicerata</taxon>
        <taxon>Arachnida</taxon>
        <taxon>Acari</taxon>
        <taxon>Acariformes</taxon>
        <taxon>Sarcoptiformes</taxon>
        <taxon>Astigmata</taxon>
        <taxon>Psoroptidia</taxon>
        <taxon>Sarcoptoidea</taxon>
        <taxon>Sarcoptidae</taxon>
        <taxon>Sarcoptinae</taxon>
        <taxon>Sarcoptes</taxon>
    </lineage>
</organism>
<feature type="compositionally biased region" description="Low complexity" evidence="7">
    <location>
        <begin position="65"/>
        <end position="92"/>
    </location>
</feature>
<gene>
    <name evidence="8" type="ORF">QR98_0020350</name>
</gene>
<dbReference type="SUPFAM" id="SSF54928">
    <property type="entry name" value="RNA-binding domain, RBD"/>
    <property type="match status" value="1"/>
</dbReference>
<dbReference type="GO" id="GO:0061574">
    <property type="term" value="C:ASAP complex"/>
    <property type="evidence" value="ECO:0007669"/>
    <property type="project" value="TreeGrafter"/>
</dbReference>
<sequence length="267" mass="29965">IHCLGGYDSKTETTVLADDPCLYTTTIVRSGSSNALKNPKNDVKDQKRARSVDSRSSARSRSRSSSRSSSSSSSSSRSSSSRSVSSHSSRSSRSSKRSNYRRRFRSTSPKRSGSRKAPPTPPRPTRLYIGRLTRNVTENHINEIFSSFGKVLSVEMPTDRVHHHLNRGFAYVEYENENDAAKAVKLMDGGQIDGQEISASKIDLQKARGVPPPRRSTSSRRPLSPVRRRRSPPPRRSPRRRFTRSRSRSPIKDRRRRSSGFSSSSSR</sequence>
<feature type="non-terminal residue" evidence="8">
    <location>
        <position position="1"/>
    </location>
</feature>
<evidence type="ECO:0000313" key="8">
    <source>
        <dbReference type="EMBL" id="KPM03602.1"/>
    </source>
</evidence>
<dbReference type="AlphaFoldDB" id="A0A131ZXL7"/>
<dbReference type="Proteomes" id="UP000616769">
    <property type="component" value="Unassembled WGS sequence"/>
</dbReference>
<dbReference type="GO" id="GO:0003723">
    <property type="term" value="F:RNA binding"/>
    <property type="evidence" value="ECO:0007669"/>
    <property type="project" value="UniProtKB-UniRule"/>
</dbReference>
<evidence type="ECO:0000256" key="4">
    <source>
        <dbReference type="ARBA" id="ARBA00023187"/>
    </source>
</evidence>
<feature type="region of interest" description="Disordered" evidence="7">
    <location>
        <begin position="199"/>
        <end position="267"/>
    </location>
</feature>
<comment type="caution">
    <text evidence="8">The sequence shown here is derived from an EMBL/GenBank/DDBJ whole genome shotgun (WGS) entry which is preliminary data.</text>
</comment>
<evidence type="ECO:0000256" key="3">
    <source>
        <dbReference type="ARBA" id="ARBA00022884"/>
    </source>
</evidence>
<name>A0A131ZXL7_SARSC</name>
<dbReference type="InterPro" id="IPR035979">
    <property type="entry name" value="RBD_domain_sf"/>
</dbReference>
<keyword evidence="5" id="KW-0539">Nucleus</keyword>
<proteinExistence type="predicted"/>
<keyword evidence="2" id="KW-0507">mRNA processing</keyword>
<dbReference type="InterPro" id="IPR000504">
    <property type="entry name" value="RRM_dom"/>
</dbReference>
<evidence type="ECO:0000313" key="9">
    <source>
        <dbReference type="Proteomes" id="UP000616769"/>
    </source>
</evidence>
<comment type="subcellular location">
    <subcellularLocation>
        <location evidence="1">Nucleus</location>
    </subcellularLocation>
</comment>
<dbReference type="Pfam" id="PF00076">
    <property type="entry name" value="RRM_1"/>
    <property type="match status" value="1"/>
</dbReference>
<dbReference type="InterPro" id="IPR034201">
    <property type="entry name" value="RNPS1_RRM"/>
</dbReference>
<dbReference type="CDD" id="cd12365">
    <property type="entry name" value="RRM_RNPS1"/>
    <property type="match status" value="1"/>
</dbReference>
<dbReference type="InterPro" id="IPR012677">
    <property type="entry name" value="Nucleotide-bd_a/b_plait_sf"/>
</dbReference>
<protein>
    <submittedName>
        <fullName evidence="8">RNA-binding protein with serine-rich domain 1-A-like protein</fullName>
    </submittedName>
</protein>
<dbReference type="InterPro" id="IPR003954">
    <property type="entry name" value="RRM_euk-type"/>
</dbReference>
<reference evidence="8 9" key="1">
    <citation type="journal article" date="2015" name="Parasit. Vectors">
        <title>Draft genome of the scabies mite.</title>
        <authorList>
            <person name="Rider S.D.Jr."/>
            <person name="Morgan M.S."/>
            <person name="Arlian L.G."/>
        </authorList>
    </citation>
    <scope>NUCLEOTIDE SEQUENCE [LARGE SCALE GENOMIC DNA]</scope>
    <source>
        <strain evidence="8">Arlian Lab</strain>
    </source>
</reference>
<feature type="region of interest" description="Disordered" evidence="7">
    <location>
        <begin position="32"/>
        <end position="127"/>
    </location>
</feature>
<evidence type="ECO:0000256" key="2">
    <source>
        <dbReference type="ARBA" id="ARBA00022664"/>
    </source>
</evidence>
<dbReference type="EMBL" id="JXLN01005493">
    <property type="protein sequence ID" value="KPM03602.1"/>
    <property type="molecule type" value="Genomic_DNA"/>
</dbReference>
<dbReference type="PANTHER" id="PTHR15481:SF0">
    <property type="entry name" value="LD23870P-RELATED"/>
    <property type="match status" value="1"/>
</dbReference>
<dbReference type="GO" id="GO:0005654">
    <property type="term" value="C:nucleoplasm"/>
    <property type="evidence" value="ECO:0007669"/>
    <property type="project" value="TreeGrafter"/>
</dbReference>
<dbReference type="GO" id="GO:0000398">
    <property type="term" value="P:mRNA splicing, via spliceosome"/>
    <property type="evidence" value="ECO:0007669"/>
    <property type="project" value="TreeGrafter"/>
</dbReference>
<dbReference type="OrthoDB" id="252020at2759"/>
<feature type="compositionally biased region" description="Low complexity" evidence="7">
    <location>
        <begin position="215"/>
        <end position="225"/>
    </location>
</feature>
<keyword evidence="3 6" id="KW-0694">RNA-binding</keyword>
<dbReference type="PANTHER" id="PTHR15481">
    <property type="entry name" value="RIBONUCLEIC ACID BINDING PROTEIN S1"/>
    <property type="match status" value="1"/>
</dbReference>
<feature type="compositionally biased region" description="Basic residues" evidence="7">
    <location>
        <begin position="93"/>
        <end position="105"/>
    </location>
</feature>
<evidence type="ECO:0000256" key="1">
    <source>
        <dbReference type="ARBA" id="ARBA00004123"/>
    </source>
</evidence>
<feature type="compositionally biased region" description="Basic residues" evidence="7">
    <location>
        <begin position="226"/>
        <end position="258"/>
    </location>
</feature>
<evidence type="ECO:0000256" key="7">
    <source>
        <dbReference type="SAM" id="MobiDB-lite"/>
    </source>
</evidence>
<accession>A0A131ZXL7</accession>
<feature type="compositionally biased region" description="Basic and acidic residues" evidence="7">
    <location>
        <begin position="39"/>
        <end position="53"/>
    </location>
</feature>
<dbReference type="PROSITE" id="PS50102">
    <property type="entry name" value="RRM"/>
    <property type="match status" value="1"/>
</dbReference>
<dbReference type="SMART" id="SM00360">
    <property type="entry name" value="RRM"/>
    <property type="match status" value="1"/>
</dbReference>
<evidence type="ECO:0000256" key="5">
    <source>
        <dbReference type="ARBA" id="ARBA00023242"/>
    </source>
</evidence>
<dbReference type="GO" id="GO:0005737">
    <property type="term" value="C:cytoplasm"/>
    <property type="evidence" value="ECO:0007669"/>
    <property type="project" value="TreeGrafter"/>
</dbReference>
<dbReference type="SMART" id="SM00361">
    <property type="entry name" value="RRM_1"/>
    <property type="match status" value="1"/>
</dbReference>
<keyword evidence="4" id="KW-0508">mRNA splicing</keyword>